<dbReference type="PANTHER" id="PTHR12231:SF253">
    <property type="entry name" value="DPR-INTERACTING PROTEIN ETA, ISOFORM B-RELATED"/>
    <property type="match status" value="1"/>
</dbReference>
<evidence type="ECO:0000256" key="3">
    <source>
        <dbReference type="ARBA" id="ARBA00022737"/>
    </source>
</evidence>
<evidence type="ECO:0000259" key="8">
    <source>
        <dbReference type="PROSITE" id="PS50835"/>
    </source>
</evidence>
<dbReference type="GeneID" id="129323566"/>
<dbReference type="InterPro" id="IPR036179">
    <property type="entry name" value="Ig-like_dom_sf"/>
</dbReference>
<dbReference type="FunFam" id="2.60.40.10:FF:000145">
    <property type="entry name" value="Myosin light chain kinase, smooth muscle"/>
    <property type="match status" value="1"/>
</dbReference>
<dbReference type="RefSeq" id="XP_054826073.1">
    <property type="nucleotide sequence ID" value="XM_054970098.1"/>
</dbReference>
<dbReference type="PANTHER" id="PTHR12231">
    <property type="entry name" value="CTX-RELATED TYPE I TRANSMEMBRANE PROTEIN"/>
    <property type="match status" value="1"/>
</dbReference>
<organism evidence="9 10">
    <name type="scientific">Eublepharis macularius</name>
    <name type="common">Leopard gecko</name>
    <name type="synonym">Cyrtodactylus macularius</name>
    <dbReference type="NCBI Taxonomy" id="481883"/>
    <lineage>
        <taxon>Eukaryota</taxon>
        <taxon>Metazoa</taxon>
        <taxon>Chordata</taxon>
        <taxon>Craniata</taxon>
        <taxon>Vertebrata</taxon>
        <taxon>Euteleostomi</taxon>
        <taxon>Lepidosauria</taxon>
        <taxon>Squamata</taxon>
        <taxon>Bifurcata</taxon>
        <taxon>Gekkota</taxon>
        <taxon>Eublepharidae</taxon>
        <taxon>Eublepharinae</taxon>
        <taxon>Eublepharis</taxon>
    </lineage>
</organism>
<dbReference type="KEGG" id="emc:129323566"/>
<keyword evidence="3" id="KW-0677">Repeat</keyword>
<evidence type="ECO:0000256" key="4">
    <source>
        <dbReference type="ARBA" id="ARBA00022741"/>
    </source>
</evidence>
<dbReference type="AlphaFoldDB" id="A0AA97IUZ4"/>
<feature type="domain" description="Ig-like" evidence="8">
    <location>
        <begin position="33"/>
        <end position="122"/>
    </location>
</feature>
<dbReference type="InterPro" id="IPR051170">
    <property type="entry name" value="Neural/epithelial_adhesion"/>
</dbReference>
<dbReference type="PROSITE" id="PS50835">
    <property type="entry name" value="IG_LIKE"/>
    <property type="match status" value="2"/>
</dbReference>
<dbReference type="Proteomes" id="UP001190640">
    <property type="component" value="Chromosome 2"/>
</dbReference>
<accession>A0AA97IUZ4</accession>
<keyword evidence="2" id="KW-0732">Signal</keyword>
<evidence type="ECO:0000256" key="5">
    <source>
        <dbReference type="ARBA" id="ARBA00022840"/>
    </source>
</evidence>
<comment type="similarity">
    <text evidence="1">Belongs to the protein kinase superfamily. CAMK Ser/Thr protein kinase family.</text>
</comment>
<evidence type="ECO:0000256" key="7">
    <source>
        <dbReference type="ARBA" id="ARBA00023319"/>
    </source>
</evidence>
<dbReference type="Gene3D" id="2.60.40.10">
    <property type="entry name" value="Immunoglobulins"/>
    <property type="match status" value="2"/>
</dbReference>
<dbReference type="GO" id="GO:0005524">
    <property type="term" value="F:ATP binding"/>
    <property type="evidence" value="ECO:0007669"/>
    <property type="project" value="UniProtKB-KW"/>
</dbReference>
<evidence type="ECO:0000256" key="6">
    <source>
        <dbReference type="ARBA" id="ARBA00023157"/>
    </source>
</evidence>
<dbReference type="InterPro" id="IPR003599">
    <property type="entry name" value="Ig_sub"/>
</dbReference>
<keyword evidence="4" id="KW-0547">Nucleotide-binding</keyword>
<dbReference type="SMART" id="SM00409">
    <property type="entry name" value="IG"/>
    <property type="match status" value="1"/>
</dbReference>
<feature type="domain" description="Ig-like" evidence="8">
    <location>
        <begin position="160"/>
        <end position="195"/>
    </location>
</feature>
<keyword evidence="6" id="KW-1015">Disulfide bond</keyword>
<gene>
    <name evidence="10" type="primary">LOC129323566</name>
</gene>
<dbReference type="SMART" id="SM00408">
    <property type="entry name" value="IGc2"/>
    <property type="match status" value="1"/>
</dbReference>
<dbReference type="InterPro" id="IPR003598">
    <property type="entry name" value="Ig_sub2"/>
</dbReference>
<keyword evidence="5" id="KW-0067">ATP-binding</keyword>
<evidence type="ECO:0000313" key="10">
    <source>
        <dbReference type="RefSeq" id="XP_054826073.1"/>
    </source>
</evidence>
<name>A0AA97IUZ4_EUBMA</name>
<proteinExistence type="inferred from homology"/>
<keyword evidence="9" id="KW-1185">Reference proteome</keyword>
<protein>
    <submittedName>
        <fullName evidence="10">Myosin light chain kinase, smooth muscle-like</fullName>
    </submittedName>
</protein>
<dbReference type="Pfam" id="PF07679">
    <property type="entry name" value="I-set"/>
    <property type="match status" value="2"/>
</dbReference>
<evidence type="ECO:0000256" key="2">
    <source>
        <dbReference type="ARBA" id="ARBA00022729"/>
    </source>
</evidence>
<keyword evidence="7" id="KW-0393">Immunoglobulin domain</keyword>
<reference evidence="10" key="1">
    <citation type="submission" date="2025-08" db="UniProtKB">
        <authorList>
            <consortium name="RefSeq"/>
        </authorList>
    </citation>
    <scope>IDENTIFICATION</scope>
    <source>
        <tissue evidence="10">Blood</tissue>
    </source>
</reference>
<dbReference type="InterPro" id="IPR013098">
    <property type="entry name" value="Ig_I-set"/>
</dbReference>
<dbReference type="InterPro" id="IPR007110">
    <property type="entry name" value="Ig-like_dom"/>
</dbReference>
<evidence type="ECO:0000313" key="9">
    <source>
        <dbReference type="Proteomes" id="UP001190640"/>
    </source>
</evidence>
<dbReference type="SUPFAM" id="SSF48726">
    <property type="entry name" value="Immunoglobulin"/>
    <property type="match status" value="2"/>
</dbReference>
<evidence type="ECO:0000256" key="1">
    <source>
        <dbReference type="ARBA" id="ARBA00006692"/>
    </source>
</evidence>
<dbReference type="InterPro" id="IPR013783">
    <property type="entry name" value="Ig-like_fold"/>
</dbReference>
<sequence length="215" mass="23698">MGDVKLVTSTRISKATLTLDHSSLRSPALTEAPAFTLPPRNIRVPLGGTARFEGKVRGNPEPQITWYKNGHLMTGGERWVMDRSIRGIFSLVIKGVQEDDSGSYTCEATNDSGVRQVTVELTVEENILKYSLPFAGKSSSGRLSVPLVDQRPSIWGECPPKFATKPNRVIVREGQTGKFSCKITGRPQPQIIWSKVWLSVKVFSLSSAKVNNIEK</sequence>